<evidence type="ECO:0000313" key="2">
    <source>
        <dbReference type="Proteomes" id="UP001732700"/>
    </source>
</evidence>
<organism evidence="1 2">
    <name type="scientific">Avena sativa</name>
    <name type="common">Oat</name>
    <dbReference type="NCBI Taxonomy" id="4498"/>
    <lineage>
        <taxon>Eukaryota</taxon>
        <taxon>Viridiplantae</taxon>
        <taxon>Streptophyta</taxon>
        <taxon>Embryophyta</taxon>
        <taxon>Tracheophyta</taxon>
        <taxon>Spermatophyta</taxon>
        <taxon>Magnoliopsida</taxon>
        <taxon>Liliopsida</taxon>
        <taxon>Poales</taxon>
        <taxon>Poaceae</taxon>
        <taxon>BOP clade</taxon>
        <taxon>Pooideae</taxon>
        <taxon>Poodae</taxon>
        <taxon>Poeae</taxon>
        <taxon>Poeae Chloroplast Group 1 (Aveneae type)</taxon>
        <taxon>Aveninae</taxon>
        <taxon>Avena</taxon>
    </lineage>
</organism>
<accession>A0ACD5VM87</accession>
<protein>
    <submittedName>
        <fullName evidence="1">Uncharacterized protein</fullName>
    </submittedName>
</protein>
<name>A0ACD5VM87_AVESA</name>
<proteinExistence type="predicted"/>
<keyword evidence="2" id="KW-1185">Reference proteome</keyword>
<sequence length="309" mass="35040">MEASGTIKTLLPKLASLLEKKYKLPSGVRRQITSLKHEMSCISDLLVKHENVWRDQVRDLSYDILDCVHIFTSELDSGEEAARRGFGRRFKKLKARYKIGHRIEELKAGQLVESSNCRSRYGNRLHGYPRVSRDIDPKEEVIDLLLREDAAGTQLLKVVAIAGSAGMGKTALANQVYTEIKGQFDCTAFVSLSRNANMPKVLSDILLGISGCVCTTEDQTIDQIRKHLQDKRYLIVIDNLWTMEAWNTIIGSFLENSLGSRVITTTRFDHIARPCSCYFHGHMYKIKARNLVDSRRSFDMSWRVVSGAK</sequence>
<dbReference type="Proteomes" id="UP001732700">
    <property type="component" value="Chromosome 3C"/>
</dbReference>
<evidence type="ECO:0000313" key="1">
    <source>
        <dbReference type="EnsemblPlants" id="AVESA.00010b.r2.3CG0452120.1.CDS"/>
    </source>
</evidence>
<reference evidence="1" key="1">
    <citation type="submission" date="2021-05" db="EMBL/GenBank/DDBJ databases">
        <authorList>
            <person name="Scholz U."/>
            <person name="Mascher M."/>
            <person name="Fiebig A."/>
        </authorList>
    </citation>
    <scope>NUCLEOTIDE SEQUENCE [LARGE SCALE GENOMIC DNA]</scope>
</reference>
<dbReference type="EnsemblPlants" id="AVESA.00010b.r2.3CG0452120.1">
    <property type="protein sequence ID" value="AVESA.00010b.r2.3CG0452120.1.CDS"/>
    <property type="gene ID" value="AVESA.00010b.r2.3CG0452120"/>
</dbReference>
<reference evidence="1" key="2">
    <citation type="submission" date="2025-09" db="UniProtKB">
        <authorList>
            <consortium name="EnsemblPlants"/>
        </authorList>
    </citation>
    <scope>IDENTIFICATION</scope>
</reference>